<evidence type="ECO:0000313" key="3">
    <source>
        <dbReference type="Proteomes" id="UP001165393"/>
    </source>
</evidence>
<keyword evidence="3" id="KW-1185">Reference proteome</keyword>
<feature type="signal peptide" evidence="1">
    <location>
        <begin position="1"/>
        <end position="22"/>
    </location>
</feature>
<comment type="caution">
    <text evidence="2">The sequence shown here is derived from an EMBL/GenBank/DDBJ whole genome shotgun (WGS) entry which is preliminary data.</text>
</comment>
<accession>A0AA41W8P5</accession>
<evidence type="ECO:0000313" key="2">
    <source>
        <dbReference type="EMBL" id="MCM2680174.1"/>
    </source>
</evidence>
<sequence>MKRTGVFAIWLSCMVCMNMTFASIALINHAHLGGIRASGTVHYLSDTPQIPNLPYDTGYVVFMAEAHLNDSAEQSKYQGIAIVNQGVFDIALDPGRYVICVANLGQQPLLNEVSLLGCAESRALMHDTSFELMWGEGGLSAVVQSYSQRHH</sequence>
<evidence type="ECO:0008006" key="4">
    <source>
        <dbReference type="Google" id="ProtNLM"/>
    </source>
</evidence>
<dbReference type="AlphaFoldDB" id="A0AA41W8P5"/>
<reference evidence="2 3" key="1">
    <citation type="journal article" date="2013" name="Antonie Van Leeuwenhoek">
        <title>Echinimonas agarilytica gen. nov., sp. nov., a new gammaproteobacterium isolated from the sea urchin Strongylocentrotus intermedius.</title>
        <authorList>
            <person name="Nedashkovskaya O.I."/>
            <person name="Stenkova A.M."/>
            <person name="Zhukova N.V."/>
            <person name="Van Trappen S."/>
            <person name="Lee J.S."/>
            <person name="Kim S.B."/>
        </authorList>
    </citation>
    <scope>NUCLEOTIDE SEQUENCE [LARGE SCALE GENOMIC DNA]</scope>
    <source>
        <strain evidence="2 3">KMM 6351</strain>
    </source>
</reference>
<dbReference type="Proteomes" id="UP001165393">
    <property type="component" value="Unassembled WGS sequence"/>
</dbReference>
<keyword evidence="1" id="KW-0732">Signal</keyword>
<gene>
    <name evidence="2" type="ORF">NAF29_10905</name>
</gene>
<protein>
    <recommendedName>
        <fullName evidence="4">Carboxypeptidase regulatory-like domain-containing protein</fullName>
    </recommendedName>
</protein>
<dbReference type="RefSeq" id="WP_251261594.1">
    <property type="nucleotide sequence ID" value="NZ_JAMQGP010000004.1"/>
</dbReference>
<dbReference type="EMBL" id="JAMQGP010000004">
    <property type="protein sequence ID" value="MCM2680174.1"/>
    <property type="molecule type" value="Genomic_DNA"/>
</dbReference>
<organism evidence="2 3">
    <name type="scientific">Echinimonas agarilytica</name>
    <dbReference type="NCBI Taxonomy" id="1215918"/>
    <lineage>
        <taxon>Bacteria</taxon>
        <taxon>Pseudomonadati</taxon>
        <taxon>Pseudomonadota</taxon>
        <taxon>Gammaproteobacteria</taxon>
        <taxon>Alteromonadales</taxon>
        <taxon>Echinimonadaceae</taxon>
        <taxon>Echinimonas</taxon>
    </lineage>
</organism>
<evidence type="ECO:0000256" key="1">
    <source>
        <dbReference type="SAM" id="SignalP"/>
    </source>
</evidence>
<proteinExistence type="predicted"/>
<name>A0AA41W8P5_9GAMM</name>
<feature type="chain" id="PRO_5041248205" description="Carboxypeptidase regulatory-like domain-containing protein" evidence="1">
    <location>
        <begin position="23"/>
        <end position="151"/>
    </location>
</feature>